<comment type="subcellular location">
    <subcellularLocation>
        <location evidence="1">Endomembrane system</location>
        <topology evidence="1">Multi-pass membrane protein</topology>
    </subcellularLocation>
</comment>
<organism evidence="8 9">
    <name type="scientific">Stylosanthes scabra</name>
    <dbReference type="NCBI Taxonomy" id="79078"/>
    <lineage>
        <taxon>Eukaryota</taxon>
        <taxon>Viridiplantae</taxon>
        <taxon>Streptophyta</taxon>
        <taxon>Embryophyta</taxon>
        <taxon>Tracheophyta</taxon>
        <taxon>Spermatophyta</taxon>
        <taxon>Magnoliopsida</taxon>
        <taxon>eudicotyledons</taxon>
        <taxon>Gunneridae</taxon>
        <taxon>Pentapetalae</taxon>
        <taxon>rosids</taxon>
        <taxon>fabids</taxon>
        <taxon>Fabales</taxon>
        <taxon>Fabaceae</taxon>
        <taxon>Papilionoideae</taxon>
        <taxon>50 kb inversion clade</taxon>
        <taxon>dalbergioids sensu lato</taxon>
        <taxon>Dalbergieae</taxon>
        <taxon>Pterocarpus clade</taxon>
        <taxon>Stylosanthes</taxon>
    </lineage>
</organism>
<reference evidence="8 9" key="1">
    <citation type="journal article" date="2023" name="Plants (Basel)">
        <title>Bridging the Gap: Combining Genomics and Transcriptomics Approaches to Understand Stylosanthes scabra, an Orphan Legume from the Brazilian Caatinga.</title>
        <authorList>
            <person name="Ferreira-Neto J.R.C."/>
            <person name="da Silva M.D."/>
            <person name="Binneck E."/>
            <person name="de Melo N.F."/>
            <person name="da Silva R.H."/>
            <person name="de Melo A.L.T.M."/>
            <person name="Pandolfi V."/>
            <person name="Bustamante F.O."/>
            <person name="Brasileiro-Vidal A.C."/>
            <person name="Benko-Iseppon A.M."/>
        </authorList>
    </citation>
    <scope>NUCLEOTIDE SEQUENCE [LARGE SCALE GENOMIC DNA]</scope>
    <source>
        <tissue evidence="8">Leaves</tissue>
    </source>
</reference>
<sequence length="199" mass="21947">MHARGTTSKQLIYFTRITCHNPTSTISPSPLFIVLGSANLNPWRHEFCLIQNIKLNLWQGATDPVQFQATIAESMTRCHRLRMTCENPYYDGSVVLGYLSTAFLIASTIAGLTAGVAAAMLLWPTITEQFQLKESRRVHSDDVNYACPTAKTGVLGGGALLSLDSSLFWLIALILADNAREDFLAEQEDKGDPTLIKLE</sequence>
<keyword evidence="9" id="KW-1185">Reference proteome</keyword>
<name>A0ABU6S4W0_9FABA</name>
<keyword evidence="3" id="KW-0732">Signal</keyword>
<keyword evidence="2 7" id="KW-0812">Transmembrane</keyword>
<evidence type="ECO:0000313" key="8">
    <source>
        <dbReference type="EMBL" id="MED6131342.1"/>
    </source>
</evidence>
<dbReference type="InterPro" id="IPR052222">
    <property type="entry name" value="DESIGUAL"/>
</dbReference>
<evidence type="ECO:0000256" key="6">
    <source>
        <dbReference type="ARBA" id="ARBA00029467"/>
    </source>
</evidence>
<proteinExistence type="inferred from homology"/>
<dbReference type="PANTHER" id="PTHR31769">
    <property type="entry name" value="OS07G0462200 PROTEIN-RELATED"/>
    <property type="match status" value="1"/>
</dbReference>
<comment type="similarity">
    <text evidence="6">Belongs to the DESIGUAL family.</text>
</comment>
<dbReference type="Pfam" id="PF06749">
    <property type="entry name" value="DUF1218"/>
    <property type="match status" value="1"/>
</dbReference>
<gene>
    <name evidence="8" type="ORF">PIB30_008988</name>
</gene>
<dbReference type="EMBL" id="JASCZI010060435">
    <property type="protein sequence ID" value="MED6131342.1"/>
    <property type="molecule type" value="Genomic_DNA"/>
</dbReference>
<evidence type="ECO:0000256" key="5">
    <source>
        <dbReference type="ARBA" id="ARBA00023136"/>
    </source>
</evidence>
<accession>A0ABU6S4W0</accession>
<keyword evidence="4 7" id="KW-1133">Transmembrane helix</keyword>
<comment type="caution">
    <text evidence="8">The sequence shown here is derived from an EMBL/GenBank/DDBJ whole genome shotgun (WGS) entry which is preliminary data.</text>
</comment>
<evidence type="ECO:0000313" key="9">
    <source>
        <dbReference type="Proteomes" id="UP001341840"/>
    </source>
</evidence>
<evidence type="ECO:0000256" key="3">
    <source>
        <dbReference type="ARBA" id="ARBA00022729"/>
    </source>
</evidence>
<dbReference type="Proteomes" id="UP001341840">
    <property type="component" value="Unassembled WGS sequence"/>
</dbReference>
<feature type="transmembrane region" description="Helical" evidence="7">
    <location>
        <begin position="98"/>
        <end position="123"/>
    </location>
</feature>
<protein>
    <submittedName>
        <fullName evidence="8">Uncharacterized protein</fullName>
    </submittedName>
</protein>
<dbReference type="InterPro" id="IPR009606">
    <property type="entry name" value="DEAL/Modifying_wall_lignin1/2"/>
</dbReference>
<evidence type="ECO:0000256" key="2">
    <source>
        <dbReference type="ARBA" id="ARBA00022692"/>
    </source>
</evidence>
<evidence type="ECO:0000256" key="4">
    <source>
        <dbReference type="ARBA" id="ARBA00022989"/>
    </source>
</evidence>
<evidence type="ECO:0000256" key="1">
    <source>
        <dbReference type="ARBA" id="ARBA00004127"/>
    </source>
</evidence>
<keyword evidence="5 7" id="KW-0472">Membrane</keyword>
<evidence type="ECO:0000256" key="7">
    <source>
        <dbReference type="SAM" id="Phobius"/>
    </source>
</evidence>